<feature type="transmembrane region" description="Helical" evidence="1">
    <location>
        <begin position="137"/>
        <end position="157"/>
    </location>
</feature>
<feature type="transmembrane region" description="Helical" evidence="1">
    <location>
        <begin position="345"/>
        <end position="365"/>
    </location>
</feature>
<keyword evidence="3" id="KW-1185">Reference proteome</keyword>
<feature type="transmembrane region" description="Helical" evidence="1">
    <location>
        <begin position="71"/>
        <end position="94"/>
    </location>
</feature>
<feature type="transmembrane region" description="Helical" evidence="1">
    <location>
        <begin position="30"/>
        <end position="51"/>
    </location>
</feature>
<dbReference type="Proteomes" id="UP000199220">
    <property type="component" value="Unassembled WGS sequence"/>
</dbReference>
<name>A0A1H5M0K1_9MICO</name>
<feature type="transmembrane region" description="Helical" evidence="1">
    <location>
        <begin position="163"/>
        <end position="185"/>
    </location>
</feature>
<sequence>MAANRPAEPVWHEYQVSPLARAASAFQRGAGAIAVACGVLAALAILVGIAAEEADFVGPGLQNDLNTWLLAVLAGCGAGGLLAVVLHLFTHVAVPHGTVRALARVSEQGLDPYVVPAPSQWTVLHEESKAGHRLEQVCYLLVAMGAVLAPIMLGFIVVDFTIYAVYGLIVSLVMAGLALLAIRWIRSVVRPGIERVAAMVRRSWPEERYEQIVERAEAAAVAPRTGTSLVPDRNHAIVIGQRMSGIGGVLVGILLTILPLTLRIRKPSRLADARTYSEPVEVILRNAFVAEAVIGVAAVVLVVVGAIIASSARLHERRALRNAAGDPEAARPPEQVLLRHTHLTFVPLSLLLIGLGSVATITSMAARHAASTGAETFFGAEGVTVAGLAGGLALIAAGGVAEVFRSESARTARNVVLARWPVPVPRTGLANGSGAEEAPGPDSR</sequence>
<dbReference type="STRING" id="648782.SAMN04488554_3050"/>
<evidence type="ECO:0000256" key="1">
    <source>
        <dbReference type="SAM" id="Phobius"/>
    </source>
</evidence>
<evidence type="ECO:0000313" key="3">
    <source>
        <dbReference type="Proteomes" id="UP000199220"/>
    </source>
</evidence>
<dbReference type="OrthoDB" id="9819410at2"/>
<dbReference type="AlphaFoldDB" id="A0A1H5M0K1"/>
<gene>
    <name evidence="2" type="ORF">SAMN04488554_3050</name>
</gene>
<dbReference type="EMBL" id="FNTX01000002">
    <property type="protein sequence ID" value="SEE82058.1"/>
    <property type="molecule type" value="Genomic_DNA"/>
</dbReference>
<dbReference type="RefSeq" id="WP_089773909.1">
    <property type="nucleotide sequence ID" value="NZ_FNTX01000002.1"/>
</dbReference>
<keyword evidence="1" id="KW-1133">Transmembrane helix</keyword>
<protein>
    <submittedName>
        <fullName evidence="2">Uncharacterized protein</fullName>
    </submittedName>
</protein>
<keyword evidence="1" id="KW-0472">Membrane</keyword>
<feature type="transmembrane region" description="Helical" evidence="1">
    <location>
        <begin position="243"/>
        <end position="262"/>
    </location>
</feature>
<proteinExistence type="predicted"/>
<evidence type="ECO:0000313" key="2">
    <source>
        <dbReference type="EMBL" id="SEE82058.1"/>
    </source>
</evidence>
<organism evidence="2 3">
    <name type="scientific">Ruania alba</name>
    <dbReference type="NCBI Taxonomy" id="648782"/>
    <lineage>
        <taxon>Bacteria</taxon>
        <taxon>Bacillati</taxon>
        <taxon>Actinomycetota</taxon>
        <taxon>Actinomycetes</taxon>
        <taxon>Micrococcales</taxon>
        <taxon>Ruaniaceae</taxon>
        <taxon>Ruania</taxon>
    </lineage>
</organism>
<feature type="transmembrane region" description="Helical" evidence="1">
    <location>
        <begin position="282"/>
        <end position="308"/>
    </location>
</feature>
<accession>A0A1H5M0K1</accession>
<feature type="transmembrane region" description="Helical" evidence="1">
    <location>
        <begin position="385"/>
        <end position="404"/>
    </location>
</feature>
<keyword evidence="1" id="KW-0812">Transmembrane</keyword>
<reference evidence="3" key="1">
    <citation type="submission" date="2016-10" db="EMBL/GenBank/DDBJ databases">
        <authorList>
            <person name="Varghese N."/>
            <person name="Submissions S."/>
        </authorList>
    </citation>
    <scope>NUCLEOTIDE SEQUENCE [LARGE SCALE GENOMIC DNA]</scope>
    <source>
        <strain evidence="3">DSM 21368</strain>
    </source>
</reference>